<sequence>MSQVTFLPQLALFRFQCELFLWCNKWKEEEVAPKSVEQGEGDEEQSSRDASPSQTESPSKPGVEGEQNLLANDSSHIDPTTRLTALQAVFEHTRTVQLPASICVTQPLLRNHHRYALDQLMFSTQSLVTTVLRYVPKKLFRVNALVNFFENHVQNLHVVELELLV</sequence>
<feature type="region of interest" description="Disordered" evidence="1">
    <location>
        <begin position="32"/>
        <end position="75"/>
    </location>
</feature>
<proteinExistence type="predicted"/>
<organism evidence="2 3">
    <name type="scientific">Dispira parvispora</name>
    <dbReference type="NCBI Taxonomy" id="1520584"/>
    <lineage>
        <taxon>Eukaryota</taxon>
        <taxon>Fungi</taxon>
        <taxon>Fungi incertae sedis</taxon>
        <taxon>Zoopagomycota</taxon>
        <taxon>Kickxellomycotina</taxon>
        <taxon>Dimargaritomycetes</taxon>
        <taxon>Dimargaritales</taxon>
        <taxon>Dimargaritaceae</taxon>
        <taxon>Dispira</taxon>
    </lineage>
</organism>
<dbReference type="AlphaFoldDB" id="A0A9W8AV89"/>
<evidence type="ECO:0000256" key="1">
    <source>
        <dbReference type="SAM" id="MobiDB-lite"/>
    </source>
</evidence>
<name>A0A9W8AV89_9FUNG</name>
<reference evidence="2" key="1">
    <citation type="submission" date="2022-07" db="EMBL/GenBank/DDBJ databases">
        <title>Phylogenomic reconstructions and comparative analyses of Kickxellomycotina fungi.</title>
        <authorList>
            <person name="Reynolds N.K."/>
            <person name="Stajich J.E."/>
            <person name="Barry K."/>
            <person name="Grigoriev I.V."/>
            <person name="Crous P."/>
            <person name="Smith M.E."/>
        </authorList>
    </citation>
    <scope>NUCLEOTIDE SEQUENCE</scope>
    <source>
        <strain evidence="2">RSA 1196</strain>
    </source>
</reference>
<dbReference type="Proteomes" id="UP001150925">
    <property type="component" value="Unassembled WGS sequence"/>
</dbReference>
<keyword evidence="3" id="KW-1185">Reference proteome</keyword>
<dbReference type="EMBL" id="JANBPY010000823">
    <property type="protein sequence ID" value="KAJ1963450.1"/>
    <property type="molecule type" value="Genomic_DNA"/>
</dbReference>
<feature type="compositionally biased region" description="Polar residues" evidence="1">
    <location>
        <begin position="48"/>
        <end position="58"/>
    </location>
</feature>
<evidence type="ECO:0000313" key="2">
    <source>
        <dbReference type="EMBL" id="KAJ1963450.1"/>
    </source>
</evidence>
<accession>A0A9W8AV89</accession>
<protein>
    <submittedName>
        <fullName evidence="2">Uncharacterized protein</fullName>
    </submittedName>
</protein>
<evidence type="ECO:0000313" key="3">
    <source>
        <dbReference type="Proteomes" id="UP001150925"/>
    </source>
</evidence>
<comment type="caution">
    <text evidence="2">The sequence shown here is derived from an EMBL/GenBank/DDBJ whole genome shotgun (WGS) entry which is preliminary data.</text>
</comment>
<gene>
    <name evidence="2" type="ORF">IWQ62_003212</name>
</gene>